<comment type="caution">
    <text evidence="2">The sequence shown here is derived from an EMBL/GenBank/DDBJ whole genome shotgun (WGS) entry which is preliminary data.</text>
</comment>
<feature type="chain" id="PRO_5009514772" description="SH3b domain-containing protein" evidence="1">
    <location>
        <begin position="20"/>
        <end position="107"/>
    </location>
</feature>
<protein>
    <recommendedName>
        <fullName evidence="4">SH3b domain-containing protein</fullName>
    </recommendedName>
</protein>
<evidence type="ECO:0000313" key="2">
    <source>
        <dbReference type="EMBL" id="OGC39933.1"/>
    </source>
</evidence>
<proteinExistence type="predicted"/>
<sequence>MKKLLFIFLFLCLVAAAFSAGKNFDPYDFQIKNLYEKPRGDSKVVFQIPIDVRFLDMSEDANWYKTKIIFSVGPVKFQYIGWAYIPVGNLLREQAAAAASAEAQSSE</sequence>
<evidence type="ECO:0000313" key="3">
    <source>
        <dbReference type="Proteomes" id="UP000179242"/>
    </source>
</evidence>
<evidence type="ECO:0000256" key="1">
    <source>
        <dbReference type="SAM" id="SignalP"/>
    </source>
</evidence>
<organism evidence="2 3">
    <name type="scientific">candidate division WOR-1 bacterium RIFOXYC2_FULL_46_14</name>
    <dbReference type="NCBI Taxonomy" id="1802587"/>
    <lineage>
        <taxon>Bacteria</taxon>
        <taxon>Bacillati</taxon>
        <taxon>Saganbacteria</taxon>
    </lineage>
</organism>
<reference evidence="2 3" key="1">
    <citation type="journal article" date="2016" name="Nat. Commun.">
        <title>Thousands of microbial genomes shed light on interconnected biogeochemical processes in an aquifer system.</title>
        <authorList>
            <person name="Anantharaman K."/>
            <person name="Brown C.T."/>
            <person name="Hug L.A."/>
            <person name="Sharon I."/>
            <person name="Castelle C.J."/>
            <person name="Probst A.J."/>
            <person name="Thomas B.C."/>
            <person name="Singh A."/>
            <person name="Wilkins M.J."/>
            <person name="Karaoz U."/>
            <person name="Brodie E.L."/>
            <person name="Williams K.H."/>
            <person name="Hubbard S.S."/>
            <person name="Banfield J.F."/>
        </authorList>
    </citation>
    <scope>NUCLEOTIDE SEQUENCE [LARGE SCALE GENOMIC DNA]</scope>
</reference>
<evidence type="ECO:0008006" key="4">
    <source>
        <dbReference type="Google" id="ProtNLM"/>
    </source>
</evidence>
<name>A0A1F4U6L2_UNCSA</name>
<accession>A0A1F4U6L2</accession>
<keyword evidence="1" id="KW-0732">Signal</keyword>
<dbReference type="AlphaFoldDB" id="A0A1F4U6L2"/>
<dbReference type="EMBL" id="MEUJ01000005">
    <property type="protein sequence ID" value="OGC39933.1"/>
    <property type="molecule type" value="Genomic_DNA"/>
</dbReference>
<dbReference type="Proteomes" id="UP000179242">
    <property type="component" value="Unassembled WGS sequence"/>
</dbReference>
<gene>
    <name evidence="2" type="ORF">A2438_05415</name>
</gene>
<feature type="signal peptide" evidence="1">
    <location>
        <begin position="1"/>
        <end position="19"/>
    </location>
</feature>